<dbReference type="InterPro" id="IPR049492">
    <property type="entry name" value="BD-FAE-like_dom"/>
</dbReference>
<dbReference type="InterPro" id="IPR019826">
    <property type="entry name" value="Carboxylesterase_B_AS"/>
</dbReference>
<proteinExistence type="predicted"/>
<evidence type="ECO:0000313" key="4">
    <source>
        <dbReference type="Proteomes" id="UP000179076"/>
    </source>
</evidence>
<dbReference type="InterPro" id="IPR050300">
    <property type="entry name" value="GDXG_lipolytic_enzyme"/>
</dbReference>
<feature type="domain" description="BD-FAE-like" evidence="2">
    <location>
        <begin position="51"/>
        <end position="239"/>
    </location>
</feature>
<dbReference type="Proteomes" id="UP000179076">
    <property type="component" value="Unassembled WGS sequence"/>
</dbReference>
<comment type="caution">
    <text evidence="3">The sequence shown here is derived from an EMBL/GenBank/DDBJ whole genome shotgun (WGS) entry which is preliminary data.</text>
</comment>
<evidence type="ECO:0000259" key="2">
    <source>
        <dbReference type="Pfam" id="PF20434"/>
    </source>
</evidence>
<name>A0A1F6V3X6_9PROT</name>
<reference evidence="3 4" key="1">
    <citation type="journal article" date="2016" name="Nat. Commun.">
        <title>Thousands of microbial genomes shed light on interconnected biogeochemical processes in an aquifer system.</title>
        <authorList>
            <person name="Anantharaman K."/>
            <person name="Brown C.T."/>
            <person name="Hug L.A."/>
            <person name="Sharon I."/>
            <person name="Castelle C.J."/>
            <person name="Probst A.J."/>
            <person name="Thomas B.C."/>
            <person name="Singh A."/>
            <person name="Wilkins M.J."/>
            <person name="Karaoz U."/>
            <person name="Brodie E.L."/>
            <person name="Williams K.H."/>
            <person name="Hubbard S.S."/>
            <person name="Banfield J.F."/>
        </authorList>
    </citation>
    <scope>NUCLEOTIDE SEQUENCE [LARGE SCALE GENOMIC DNA]</scope>
</reference>
<dbReference type="PANTHER" id="PTHR48081">
    <property type="entry name" value="AB HYDROLASE SUPERFAMILY PROTEIN C4A8.06C"/>
    <property type="match status" value="1"/>
</dbReference>
<gene>
    <name evidence="3" type="ORF">A2W18_12880</name>
</gene>
<evidence type="ECO:0000256" key="1">
    <source>
        <dbReference type="ARBA" id="ARBA00022801"/>
    </source>
</evidence>
<sequence>MRYTIFAVLVLALAAVLAACSPLVLLNAVVPRDGYARTTDLPYGPLARQQLDVYAPATPVEKAPRPVVIFFYGGGWESGDRTDYRFVAQALASQGIIAVVPDYRVYPQVRFPQFIADGAKVLRWVKNNVARFGGDPNHLFVMGHSAGAHIAAMLTLDQTFLRAVDMSPTTLRGMIGLAGPYDFLPLRSETLRTIFGSVEERWRSQPINFVDGSNPPMLLMTGSEDTTVSPGNTARLAAKIQAHGGSVTVKSIPGVTHAGVLLRLAAPFRGDGEIHRAVIDFIHTHSQASMRAFIETESPFVR</sequence>
<dbReference type="Gene3D" id="3.40.50.1820">
    <property type="entry name" value="alpha/beta hydrolase"/>
    <property type="match status" value="1"/>
</dbReference>
<dbReference type="GO" id="GO:0016787">
    <property type="term" value="F:hydrolase activity"/>
    <property type="evidence" value="ECO:0007669"/>
    <property type="project" value="UniProtKB-KW"/>
</dbReference>
<evidence type="ECO:0000313" key="3">
    <source>
        <dbReference type="EMBL" id="OGI64377.1"/>
    </source>
</evidence>
<protein>
    <submittedName>
        <fullName evidence="3">Alpha/beta hydrolase</fullName>
    </submittedName>
</protein>
<dbReference type="SUPFAM" id="SSF53474">
    <property type="entry name" value="alpha/beta-Hydrolases"/>
    <property type="match status" value="1"/>
</dbReference>
<dbReference type="AlphaFoldDB" id="A0A1F6V3X6"/>
<dbReference type="PROSITE" id="PS51257">
    <property type="entry name" value="PROKAR_LIPOPROTEIN"/>
    <property type="match status" value="1"/>
</dbReference>
<keyword evidence="1 3" id="KW-0378">Hydrolase</keyword>
<organism evidence="3 4">
    <name type="scientific">Candidatus Muproteobacteria bacterium RBG_16_60_9</name>
    <dbReference type="NCBI Taxonomy" id="1817755"/>
    <lineage>
        <taxon>Bacteria</taxon>
        <taxon>Pseudomonadati</taxon>
        <taxon>Pseudomonadota</taxon>
        <taxon>Candidatus Muproteobacteria</taxon>
    </lineage>
</organism>
<dbReference type="Pfam" id="PF20434">
    <property type="entry name" value="BD-FAE"/>
    <property type="match status" value="1"/>
</dbReference>
<accession>A0A1F6V3X6</accession>
<dbReference type="PROSITE" id="PS00122">
    <property type="entry name" value="CARBOXYLESTERASE_B_1"/>
    <property type="match status" value="1"/>
</dbReference>
<dbReference type="InterPro" id="IPR029058">
    <property type="entry name" value="AB_hydrolase_fold"/>
</dbReference>
<dbReference type="PANTHER" id="PTHR48081:SF9">
    <property type="entry name" value="CARBOXYLESTERASE"/>
    <property type="match status" value="1"/>
</dbReference>
<dbReference type="EMBL" id="MFSP01000136">
    <property type="protein sequence ID" value="OGI64377.1"/>
    <property type="molecule type" value="Genomic_DNA"/>
</dbReference>